<dbReference type="Pfam" id="PF02742">
    <property type="entry name" value="Fe_dep_repr_C"/>
    <property type="match status" value="1"/>
</dbReference>
<dbReference type="SMART" id="SM00899">
    <property type="entry name" value="FeoA"/>
    <property type="match status" value="1"/>
</dbReference>
<dbReference type="InterPro" id="IPR022689">
    <property type="entry name" value="Iron_dep_repressor"/>
</dbReference>
<dbReference type="InterPro" id="IPR050536">
    <property type="entry name" value="DtxR_MntR_Metal-Reg"/>
</dbReference>
<comment type="subcellular location">
    <subcellularLocation>
        <location evidence="1">Cytoplasm</location>
    </subcellularLocation>
</comment>
<dbReference type="InterPro" id="IPR001367">
    <property type="entry name" value="Fe_dep_repressor"/>
</dbReference>
<evidence type="ECO:0000313" key="5">
    <source>
        <dbReference type="EMBL" id="QBD74912.1"/>
    </source>
</evidence>
<evidence type="ECO:0000256" key="2">
    <source>
        <dbReference type="ARBA" id="ARBA00011738"/>
    </source>
</evidence>
<evidence type="ECO:0000256" key="3">
    <source>
        <dbReference type="ARBA" id="ARBA00023004"/>
    </source>
</evidence>
<feature type="domain" description="Ferrous iron transporter FeoA-like" evidence="4">
    <location>
        <begin position="156"/>
        <end position="229"/>
    </location>
</feature>
<comment type="subunit">
    <text evidence="2">Homodimer.</text>
</comment>
<dbReference type="SUPFAM" id="SSF47979">
    <property type="entry name" value="Iron-dependent repressor protein, dimerization domain"/>
    <property type="match status" value="1"/>
</dbReference>
<dbReference type="OrthoDB" id="9791355at2"/>
<evidence type="ECO:0000259" key="4">
    <source>
        <dbReference type="SMART" id="SM00899"/>
    </source>
</evidence>
<dbReference type="GO" id="GO:0005737">
    <property type="term" value="C:cytoplasm"/>
    <property type="evidence" value="ECO:0007669"/>
    <property type="project" value="UniProtKB-SubCell"/>
</dbReference>
<dbReference type="SUPFAM" id="SSF46785">
    <property type="entry name" value="Winged helix' DNA-binding domain"/>
    <property type="match status" value="1"/>
</dbReference>
<evidence type="ECO:0000313" key="6">
    <source>
        <dbReference type="Proteomes" id="UP000290365"/>
    </source>
</evidence>
<dbReference type="InterPro" id="IPR007167">
    <property type="entry name" value="Fe-transptr_FeoA-like"/>
</dbReference>
<dbReference type="PANTHER" id="PTHR33238:SF11">
    <property type="entry name" value="TRANSCRIPTIONAL REGULATOR MNTR"/>
    <property type="match status" value="1"/>
</dbReference>
<dbReference type="InterPro" id="IPR008988">
    <property type="entry name" value="Transcriptional_repressor_C"/>
</dbReference>
<name>A0A4P6JJ22_KTERU</name>
<dbReference type="GO" id="GO:0046914">
    <property type="term" value="F:transition metal ion binding"/>
    <property type="evidence" value="ECO:0007669"/>
    <property type="project" value="InterPro"/>
</dbReference>
<dbReference type="KEGG" id="kbs:EPA93_02450"/>
<evidence type="ECO:0000256" key="1">
    <source>
        <dbReference type="ARBA" id="ARBA00004496"/>
    </source>
</evidence>
<protein>
    <submittedName>
        <fullName evidence="5">Metal-dependent transcriptional regulator</fullName>
    </submittedName>
</protein>
<dbReference type="EMBL" id="CP035758">
    <property type="protein sequence ID" value="QBD74912.1"/>
    <property type="molecule type" value="Genomic_DNA"/>
</dbReference>
<gene>
    <name evidence="5" type="ORF">EPA93_02450</name>
</gene>
<dbReference type="PANTHER" id="PTHR33238">
    <property type="entry name" value="IRON (METAL) DEPENDENT REPRESSOR, DTXR FAMILY"/>
    <property type="match status" value="1"/>
</dbReference>
<reference evidence="5 6" key="1">
    <citation type="submission" date="2019-01" db="EMBL/GenBank/DDBJ databases">
        <title>Ktedonosporobacter rubrisoli SCAWS-G2.</title>
        <authorList>
            <person name="Huang Y."/>
            <person name="Yan B."/>
        </authorList>
    </citation>
    <scope>NUCLEOTIDE SEQUENCE [LARGE SCALE GENOMIC DNA]</scope>
    <source>
        <strain evidence="5 6">SCAWS-G2</strain>
    </source>
</reference>
<dbReference type="Gene3D" id="2.30.30.90">
    <property type="match status" value="1"/>
</dbReference>
<dbReference type="Gene3D" id="1.10.10.10">
    <property type="entry name" value="Winged helix-like DNA-binding domain superfamily/Winged helix DNA-binding domain"/>
    <property type="match status" value="1"/>
</dbReference>
<accession>A0A4P6JJ22</accession>
<dbReference type="SUPFAM" id="SSF50037">
    <property type="entry name" value="C-terminal domain of transcriptional repressors"/>
    <property type="match status" value="1"/>
</dbReference>
<keyword evidence="3" id="KW-0408">Iron</keyword>
<sequence>MVPELRTLPIRAIECLTLCYKLRERGESITTGAMRERLQSSECAGHISDATVTQLFKWLRERGYVQYIPYHGIELTQEGERLVIELVRRHRLLERFLSQIMGFPLDKVDTEARQIEHAISDAFVARMEVLLGYPTEDPHGDPIPTQDGKIVTSPSQPLSQIAPGQYAIVQRISDESADLLRYLTELELIPGALLSVEAATPCDGVYTIRIGTKVHVIGKTVAQALFVRPVTPYSRNVLASSSIPVGEAL</sequence>
<dbReference type="InterPro" id="IPR036421">
    <property type="entry name" value="Fe_dep_repressor_sf"/>
</dbReference>
<dbReference type="GO" id="GO:0003700">
    <property type="term" value="F:DNA-binding transcription factor activity"/>
    <property type="evidence" value="ECO:0007669"/>
    <property type="project" value="InterPro"/>
</dbReference>
<dbReference type="AlphaFoldDB" id="A0A4P6JJ22"/>
<proteinExistence type="predicted"/>
<dbReference type="InterPro" id="IPR038157">
    <property type="entry name" value="FeoA_core_dom"/>
</dbReference>
<dbReference type="Proteomes" id="UP000290365">
    <property type="component" value="Chromosome"/>
</dbReference>
<dbReference type="Pfam" id="PF04023">
    <property type="entry name" value="FeoA"/>
    <property type="match status" value="1"/>
</dbReference>
<dbReference type="SMART" id="SM00529">
    <property type="entry name" value="HTH_DTXR"/>
    <property type="match status" value="1"/>
</dbReference>
<dbReference type="Gene3D" id="1.10.60.10">
    <property type="entry name" value="Iron dependent repressor, metal binding and dimerisation domain"/>
    <property type="match status" value="1"/>
</dbReference>
<organism evidence="5 6">
    <name type="scientific">Ktedonosporobacter rubrisoli</name>
    <dbReference type="NCBI Taxonomy" id="2509675"/>
    <lineage>
        <taxon>Bacteria</taxon>
        <taxon>Bacillati</taxon>
        <taxon>Chloroflexota</taxon>
        <taxon>Ktedonobacteria</taxon>
        <taxon>Ktedonobacterales</taxon>
        <taxon>Ktedonosporobacteraceae</taxon>
        <taxon>Ktedonosporobacter</taxon>
    </lineage>
</organism>
<dbReference type="RefSeq" id="WP_129885511.1">
    <property type="nucleotide sequence ID" value="NZ_CP035758.1"/>
</dbReference>
<dbReference type="GO" id="GO:0046983">
    <property type="term" value="F:protein dimerization activity"/>
    <property type="evidence" value="ECO:0007669"/>
    <property type="project" value="InterPro"/>
</dbReference>
<dbReference type="InterPro" id="IPR036388">
    <property type="entry name" value="WH-like_DNA-bd_sf"/>
</dbReference>
<dbReference type="InterPro" id="IPR036390">
    <property type="entry name" value="WH_DNA-bd_sf"/>
</dbReference>
<keyword evidence="6" id="KW-1185">Reference proteome</keyword>